<keyword evidence="2" id="KW-0732">Signal</keyword>
<dbReference type="InterPro" id="IPR016040">
    <property type="entry name" value="NAD(P)-bd_dom"/>
</dbReference>
<evidence type="ECO:0000259" key="3">
    <source>
        <dbReference type="Pfam" id="PF13460"/>
    </source>
</evidence>
<dbReference type="GO" id="GO:0004074">
    <property type="term" value="F:biliverdin reductase [NAD(P)H] activity"/>
    <property type="evidence" value="ECO:0007669"/>
    <property type="project" value="TreeGrafter"/>
</dbReference>
<sequence length="238" mass="26231">MRLLVFGSTGLIGTLIVREALATFDGSAVVLYVRTPEKLPDEFKQNPNCVIIQGQLDDDDALSKALEGVDIVLSALGPAQYTHPSGTTLSLQTSVTLISPSLRDTPLAHAYERIIRLMKVHQVNRLLALGTASIQDPSDRFNLAYYSMVTSVSIAMRNAYKDIRAIGAVIQASDLEQWTVIRVPMLSNNKSREVIAGYIGDRKIKNHISLNRVGFAAFVIEEVSKKQWDRKVPLLVSP</sequence>
<feature type="chain" id="PRO_5041975863" evidence="2">
    <location>
        <begin position="23"/>
        <end position="238"/>
    </location>
</feature>
<accession>A0AAD7AG97</accession>
<dbReference type="InterPro" id="IPR036291">
    <property type="entry name" value="NAD(P)-bd_dom_sf"/>
</dbReference>
<dbReference type="Gene3D" id="3.40.50.720">
    <property type="entry name" value="NAD(P)-binding Rossmann-like Domain"/>
    <property type="match status" value="1"/>
</dbReference>
<comment type="caution">
    <text evidence="4">The sequence shown here is derived from an EMBL/GenBank/DDBJ whole genome shotgun (WGS) entry which is preliminary data.</text>
</comment>
<protein>
    <submittedName>
        <fullName evidence="4">NAD-binding protein</fullName>
    </submittedName>
</protein>
<gene>
    <name evidence="4" type="ORF">DFH08DRAFT_1076034</name>
</gene>
<evidence type="ECO:0000313" key="4">
    <source>
        <dbReference type="EMBL" id="KAJ7356978.1"/>
    </source>
</evidence>
<organism evidence="4 5">
    <name type="scientific">Mycena albidolilacea</name>
    <dbReference type="NCBI Taxonomy" id="1033008"/>
    <lineage>
        <taxon>Eukaryota</taxon>
        <taxon>Fungi</taxon>
        <taxon>Dikarya</taxon>
        <taxon>Basidiomycota</taxon>
        <taxon>Agaricomycotina</taxon>
        <taxon>Agaricomycetes</taxon>
        <taxon>Agaricomycetidae</taxon>
        <taxon>Agaricales</taxon>
        <taxon>Marasmiineae</taxon>
        <taxon>Mycenaceae</taxon>
        <taxon>Mycena</taxon>
    </lineage>
</organism>
<evidence type="ECO:0000256" key="2">
    <source>
        <dbReference type="SAM" id="SignalP"/>
    </source>
</evidence>
<evidence type="ECO:0000313" key="5">
    <source>
        <dbReference type="Proteomes" id="UP001218218"/>
    </source>
</evidence>
<feature type="signal peptide" evidence="2">
    <location>
        <begin position="1"/>
        <end position="22"/>
    </location>
</feature>
<dbReference type="InterPro" id="IPR051606">
    <property type="entry name" value="Polyketide_Oxido-like"/>
</dbReference>
<feature type="domain" description="NAD(P)-binding" evidence="3">
    <location>
        <begin position="7"/>
        <end position="221"/>
    </location>
</feature>
<dbReference type="Pfam" id="PF13460">
    <property type="entry name" value="NAD_binding_10"/>
    <property type="match status" value="1"/>
</dbReference>
<name>A0AAD7AG97_9AGAR</name>
<proteinExistence type="inferred from homology"/>
<keyword evidence="5" id="KW-1185">Reference proteome</keyword>
<dbReference type="PANTHER" id="PTHR43355">
    <property type="entry name" value="FLAVIN REDUCTASE (NADPH)"/>
    <property type="match status" value="1"/>
</dbReference>
<dbReference type="AlphaFoldDB" id="A0AAD7AG97"/>
<dbReference type="Proteomes" id="UP001218218">
    <property type="component" value="Unassembled WGS sequence"/>
</dbReference>
<dbReference type="GO" id="GO:0042602">
    <property type="term" value="F:riboflavin reductase (NADPH) activity"/>
    <property type="evidence" value="ECO:0007669"/>
    <property type="project" value="TreeGrafter"/>
</dbReference>
<reference evidence="4" key="1">
    <citation type="submission" date="2023-03" db="EMBL/GenBank/DDBJ databases">
        <title>Massive genome expansion in bonnet fungi (Mycena s.s.) driven by repeated elements and novel gene families across ecological guilds.</title>
        <authorList>
            <consortium name="Lawrence Berkeley National Laboratory"/>
            <person name="Harder C.B."/>
            <person name="Miyauchi S."/>
            <person name="Viragh M."/>
            <person name="Kuo A."/>
            <person name="Thoen E."/>
            <person name="Andreopoulos B."/>
            <person name="Lu D."/>
            <person name="Skrede I."/>
            <person name="Drula E."/>
            <person name="Henrissat B."/>
            <person name="Morin E."/>
            <person name="Kohler A."/>
            <person name="Barry K."/>
            <person name="LaButti K."/>
            <person name="Morin E."/>
            <person name="Salamov A."/>
            <person name="Lipzen A."/>
            <person name="Mereny Z."/>
            <person name="Hegedus B."/>
            <person name="Baldrian P."/>
            <person name="Stursova M."/>
            <person name="Weitz H."/>
            <person name="Taylor A."/>
            <person name="Grigoriev I.V."/>
            <person name="Nagy L.G."/>
            <person name="Martin F."/>
            <person name="Kauserud H."/>
        </authorList>
    </citation>
    <scope>NUCLEOTIDE SEQUENCE</scope>
    <source>
        <strain evidence="4">CBHHK002</strain>
    </source>
</reference>
<comment type="similarity">
    <text evidence="1">Belongs to the avfA family.</text>
</comment>
<dbReference type="SUPFAM" id="SSF51735">
    <property type="entry name" value="NAD(P)-binding Rossmann-fold domains"/>
    <property type="match status" value="1"/>
</dbReference>
<evidence type="ECO:0000256" key="1">
    <source>
        <dbReference type="ARBA" id="ARBA00038376"/>
    </source>
</evidence>
<dbReference type="EMBL" id="JARIHO010000008">
    <property type="protein sequence ID" value="KAJ7356978.1"/>
    <property type="molecule type" value="Genomic_DNA"/>
</dbReference>
<dbReference type="PANTHER" id="PTHR43355:SF2">
    <property type="entry name" value="FLAVIN REDUCTASE (NADPH)"/>
    <property type="match status" value="1"/>
</dbReference>